<reference evidence="2" key="1">
    <citation type="journal article" date="2014" name="Front. Microbiol.">
        <title>High frequency of phylogenetically diverse reductive dehalogenase-homologous genes in deep subseafloor sedimentary metagenomes.</title>
        <authorList>
            <person name="Kawai M."/>
            <person name="Futagami T."/>
            <person name="Toyoda A."/>
            <person name="Takaki Y."/>
            <person name="Nishi S."/>
            <person name="Hori S."/>
            <person name="Arai W."/>
            <person name="Tsubouchi T."/>
            <person name="Morono Y."/>
            <person name="Uchiyama I."/>
            <person name="Ito T."/>
            <person name="Fujiyama A."/>
            <person name="Inagaki F."/>
            <person name="Takami H."/>
        </authorList>
    </citation>
    <scope>NUCLEOTIDE SEQUENCE</scope>
    <source>
        <strain evidence="2">Expedition CK06-06</strain>
    </source>
</reference>
<dbReference type="Pfam" id="PF13188">
    <property type="entry name" value="PAS_8"/>
    <property type="match status" value="1"/>
</dbReference>
<accession>X0W4V7</accession>
<dbReference type="AlphaFoldDB" id="X0W4V7"/>
<feature type="non-terminal residue" evidence="2">
    <location>
        <position position="78"/>
    </location>
</feature>
<dbReference type="EMBL" id="BARS01031457">
    <property type="protein sequence ID" value="GAG18342.1"/>
    <property type="molecule type" value="Genomic_DNA"/>
</dbReference>
<gene>
    <name evidence="2" type="ORF">S01H1_48950</name>
</gene>
<name>X0W4V7_9ZZZZ</name>
<protein>
    <recommendedName>
        <fullName evidence="1">PAS domain-containing protein</fullName>
    </recommendedName>
</protein>
<comment type="caution">
    <text evidence="2">The sequence shown here is derived from an EMBL/GenBank/DDBJ whole genome shotgun (WGS) entry which is preliminary data.</text>
</comment>
<evidence type="ECO:0000259" key="1">
    <source>
        <dbReference type="Pfam" id="PF13188"/>
    </source>
</evidence>
<organism evidence="2">
    <name type="scientific">marine sediment metagenome</name>
    <dbReference type="NCBI Taxonomy" id="412755"/>
    <lineage>
        <taxon>unclassified sequences</taxon>
        <taxon>metagenomes</taxon>
        <taxon>ecological metagenomes</taxon>
    </lineage>
</organism>
<feature type="domain" description="PAS" evidence="1">
    <location>
        <begin position="7"/>
        <end position="66"/>
    </location>
</feature>
<dbReference type="InterPro" id="IPR000014">
    <property type="entry name" value="PAS"/>
</dbReference>
<proteinExistence type="predicted"/>
<sequence>MSDIPHLQQFIDAIPDIVLVINKKRQSVYANKAVINFFELPNVASVYGLRPGEALDCIHAYDSESLESEGGCGTTKFC</sequence>
<evidence type="ECO:0000313" key="2">
    <source>
        <dbReference type="EMBL" id="GAG18342.1"/>
    </source>
</evidence>